<dbReference type="KEGG" id="pyg:AWM70_05905"/>
<dbReference type="Proteomes" id="UP000092573">
    <property type="component" value="Chromosome"/>
</dbReference>
<name>A0A1B1MYA9_9BACL</name>
<sequence>MTLVRLLGKQRKEKEGLQLLELLKPQAEREQQLASLVEISALQALLEFKCGYANRAVDHSACSRFLRRRTKQGQGNLACSNL</sequence>
<protein>
    <submittedName>
        <fullName evidence="1">Uncharacterized protein</fullName>
    </submittedName>
</protein>
<evidence type="ECO:0000313" key="1">
    <source>
        <dbReference type="EMBL" id="ANS74172.1"/>
    </source>
</evidence>
<organism evidence="1 2">
    <name type="scientific">Paenibacillus yonginensis</name>
    <dbReference type="NCBI Taxonomy" id="1462996"/>
    <lineage>
        <taxon>Bacteria</taxon>
        <taxon>Bacillati</taxon>
        <taxon>Bacillota</taxon>
        <taxon>Bacilli</taxon>
        <taxon>Bacillales</taxon>
        <taxon>Paenibacillaceae</taxon>
        <taxon>Paenibacillus</taxon>
    </lineage>
</organism>
<evidence type="ECO:0000313" key="2">
    <source>
        <dbReference type="Proteomes" id="UP000092573"/>
    </source>
</evidence>
<reference evidence="1 2" key="1">
    <citation type="submission" date="2016-01" db="EMBL/GenBank/DDBJ databases">
        <title>Complete Genome Sequence of Paenibacillus yonginensis DCY84, a novel Plant Growth-Promoting Bacteria with Elicitation of Induced Systemic Resistance.</title>
        <authorList>
            <person name="Kim Y.J."/>
            <person name="Yang D.C."/>
            <person name="Sukweenadhi J."/>
        </authorList>
    </citation>
    <scope>NUCLEOTIDE SEQUENCE [LARGE SCALE GENOMIC DNA]</scope>
    <source>
        <strain evidence="1 2">DCY84</strain>
    </source>
</reference>
<keyword evidence="2" id="KW-1185">Reference proteome</keyword>
<dbReference type="AlphaFoldDB" id="A0A1B1MYA9"/>
<proteinExistence type="predicted"/>
<accession>A0A1B1MYA9</accession>
<gene>
    <name evidence="1" type="ORF">AWM70_05905</name>
</gene>
<dbReference type="EMBL" id="CP014167">
    <property type="protein sequence ID" value="ANS74172.1"/>
    <property type="molecule type" value="Genomic_DNA"/>
</dbReference>